<gene>
    <name evidence="1" type="ORF">GcM1_217062</name>
</gene>
<reference evidence="1 2" key="1">
    <citation type="journal article" date="2018" name="BMC Genomics">
        <title>Comparative genome analyses reveal sequence features reflecting distinct modes of host-adaptation between dicot and monocot powdery mildew.</title>
        <authorList>
            <person name="Wu Y."/>
            <person name="Ma X."/>
            <person name="Pan Z."/>
            <person name="Kale S.D."/>
            <person name="Song Y."/>
            <person name="King H."/>
            <person name="Zhang Q."/>
            <person name="Presley C."/>
            <person name="Deng X."/>
            <person name="Wei C.I."/>
            <person name="Xiao S."/>
        </authorList>
    </citation>
    <scope>NUCLEOTIDE SEQUENCE [LARGE SCALE GENOMIC DNA]</scope>
    <source>
        <strain evidence="1">UMSG1</strain>
    </source>
</reference>
<comment type="caution">
    <text evidence="1">The sequence shown here is derived from an EMBL/GenBank/DDBJ whole genome shotgun (WGS) entry which is preliminary data.</text>
</comment>
<dbReference type="Proteomes" id="UP000285326">
    <property type="component" value="Unassembled WGS sequence"/>
</dbReference>
<dbReference type="AlphaFoldDB" id="A0A420IT76"/>
<sequence>MIDVAQTGALFLKGNVLSLSDGYLTFAPYIYNIPLKSPYVFDVRKRKQLSGKPMESSGLICSKAVSNSNTLLESLTKSGKLTSIKTPSIADYYLKLCLNDIIEVQNTQQKPFATSRLVEPGRFCIETHLALLAATGLINYKGEFDCWRGIIEPLGFEEFTNPPPLVNADAPLMAYILDHTRDEIFVELNGIPRRALLSSIYGLPIFLVNIAPKKFKLIGGVTPRGVKLSPREKIIQIERPLEFQPSPKKFWSTGEIVC</sequence>
<name>A0A420IT76_9PEZI</name>
<organism evidence="1 2">
    <name type="scientific">Golovinomyces cichoracearum</name>
    <dbReference type="NCBI Taxonomy" id="62708"/>
    <lineage>
        <taxon>Eukaryota</taxon>
        <taxon>Fungi</taxon>
        <taxon>Dikarya</taxon>
        <taxon>Ascomycota</taxon>
        <taxon>Pezizomycotina</taxon>
        <taxon>Leotiomycetes</taxon>
        <taxon>Erysiphales</taxon>
        <taxon>Erysiphaceae</taxon>
        <taxon>Golovinomyces</taxon>
    </lineage>
</organism>
<protein>
    <submittedName>
        <fullName evidence="1">Uncharacterized protein</fullName>
    </submittedName>
</protein>
<evidence type="ECO:0000313" key="1">
    <source>
        <dbReference type="EMBL" id="RKF77737.1"/>
    </source>
</evidence>
<dbReference type="EMBL" id="MCBS01021709">
    <property type="protein sequence ID" value="RKF77737.1"/>
    <property type="molecule type" value="Genomic_DNA"/>
</dbReference>
<proteinExistence type="predicted"/>
<evidence type="ECO:0000313" key="2">
    <source>
        <dbReference type="Proteomes" id="UP000285326"/>
    </source>
</evidence>
<accession>A0A420IT76</accession>